<protein>
    <recommendedName>
        <fullName evidence="6">Acyl-CoA dehydrogenase/oxidase C-terminal domain-containing protein</fullName>
    </recommendedName>
</protein>
<dbReference type="PANTHER" id="PTHR48083:SF2">
    <property type="entry name" value="MEDIUM-CHAIN SPECIFIC ACYL-COA DEHYDROGENASE, MITOCHONDRIAL"/>
    <property type="match status" value="1"/>
</dbReference>
<dbReference type="Gene3D" id="2.40.110.10">
    <property type="entry name" value="Butyryl-CoA Dehydrogenase, subunit A, domain 2"/>
    <property type="match status" value="1"/>
</dbReference>
<dbReference type="GO" id="GO:0051793">
    <property type="term" value="P:medium-chain fatty acid catabolic process"/>
    <property type="evidence" value="ECO:0007669"/>
    <property type="project" value="TreeGrafter"/>
</dbReference>
<dbReference type="GO" id="GO:0005739">
    <property type="term" value="C:mitochondrion"/>
    <property type="evidence" value="ECO:0007669"/>
    <property type="project" value="TreeGrafter"/>
</dbReference>
<organism evidence="7 8">
    <name type="scientific">Scyliorhinus torazame</name>
    <name type="common">Cloudy catshark</name>
    <name type="synonym">Catulus torazame</name>
    <dbReference type="NCBI Taxonomy" id="75743"/>
    <lineage>
        <taxon>Eukaryota</taxon>
        <taxon>Metazoa</taxon>
        <taxon>Chordata</taxon>
        <taxon>Craniata</taxon>
        <taxon>Vertebrata</taxon>
        <taxon>Chondrichthyes</taxon>
        <taxon>Elasmobranchii</taxon>
        <taxon>Galeomorphii</taxon>
        <taxon>Galeoidea</taxon>
        <taxon>Carcharhiniformes</taxon>
        <taxon>Scyliorhinidae</taxon>
        <taxon>Scyliorhinus</taxon>
    </lineage>
</organism>
<dbReference type="GO" id="GO:0070991">
    <property type="term" value="F:medium-chain fatty acyl-CoA dehydrogenase activity"/>
    <property type="evidence" value="ECO:0007669"/>
    <property type="project" value="TreeGrafter"/>
</dbReference>
<dbReference type="InterPro" id="IPR036250">
    <property type="entry name" value="AcylCo_DH-like_C"/>
</dbReference>
<evidence type="ECO:0000256" key="4">
    <source>
        <dbReference type="ARBA" id="ARBA00022827"/>
    </source>
</evidence>
<comment type="similarity">
    <text evidence="2">Belongs to the acyl-CoA dehydrogenase family.</text>
</comment>
<keyword evidence="3" id="KW-0285">Flavoprotein</keyword>
<keyword evidence="8" id="KW-1185">Reference proteome</keyword>
<dbReference type="PANTHER" id="PTHR48083">
    <property type="entry name" value="MEDIUM-CHAIN SPECIFIC ACYL-COA DEHYDROGENASE, MITOCHONDRIAL-RELATED"/>
    <property type="match status" value="1"/>
</dbReference>
<dbReference type="InterPro" id="IPR009100">
    <property type="entry name" value="AcylCoA_DH/oxidase_NM_dom_sf"/>
</dbReference>
<accession>A0A401NVY9</accession>
<dbReference type="SUPFAM" id="SSF56645">
    <property type="entry name" value="Acyl-CoA dehydrogenase NM domain-like"/>
    <property type="match status" value="1"/>
</dbReference>
<dbReference type="InterPro" id="IPR046373">
    <property type="entry name" value="Acyl-CoA_Oxase/DH_mid-dom_sf"/>
</dbReference>
<dbReference type="OMA" id="DMCILID"/>
<evidence type="ECO:0000313" key="8">
    <source>
        <dbReference type="Proteomes" id="UP000288216"/>
    </source>
</evidence>
<dbReference type="InterPro" id="IPR009075">
    <property type="entry name" value="AcylCo_DH/oxidase_C"/>
</dbReference>
<evidence type="ECO:0000256" key="1">
    <source>
        <dbReference type="ARBA" id="ARBA00001974"/>
    </source>
</evidence>
<reference evidence="7 8" key="1">
    <citation type="journal article" date="2018" name="Nat. Ecol. Evol.">
        <title>Shark genomes provide insights into elasmobranch evolution and the origin of vertebrates.</title>
        <authorList>
            <person name="Hara Y"/>
            <person name="Yamaguchi K"/>
            <person name="Onimaru K"/>
            <person name="Kadota M"/>
            <person name="Koyanagi M"/>
            <person name="Keeley SD"/>
            <person name="Tatsumi K"/>
            <person name="Tanaka K"/>
            <person name="Motone F"/>
            <person name="Kageyama Y"/>
            <person name="Nozu R"/>
            <person name="Adachi N"/>
            <person name="Nishimura O"/>
            <person name="Nakagawa R"/>
            <person name="Tanegashima C"/>
            <person name="Kiyatake I"/>
            <person name="Matsumoto R"/>
            <person name="Murakumo K"/>
            <person name="Nishida K"/>
            <person name="Terakita A"/>
            <person name="Kuratani S"/>
            <person name="Sato K"/>
            <person name="Hyodo S Kuraku.S."/>
        </authorList>
    </citation>
    <scope>NUCLEOTIDE SEQUENCE [LARGE SCALE GENOMIC DNA]</scope>
</reference>
<name>A0A401NVY9_SCYTO</name>
<dbReference type="InterPro" id="IPR050741">
    <property type="entry name" value="Acyl-CoA_dehydrogenase"/>
</dbReference>
<comment type="caution">
    <text evidence="7">The sequence shown here is derived from an EMBL/GenBank/DDBJ whole genome shotgun (WGS) entry which is preliminary data.</text>
</comment>
<evidence type="ECO:0000313" key="7">
    <source>
        <dbReference type="EMBL" id="GCB65043.1"/>
    </source>
</evidence>
<dbReference type="Pfam" id="PF00441">
    <property type="entry name" value="Acyl-CoA_dh_1"/>
    <property type="match status" value="1"/>
</dbReference>
<dbReference type="Gene3D" id="1.20.140.10">
    <property type="entry name" value="Butyryl-CoA Dehydrogenase, subunit A, domain 3"/>
    <property type="match status" value="1"/>
</dbReference>
<feature type="domain" description="Acyl-CoA dehydrogenase/oxidase C-terminal" evidence="6">
    <location>
        <begin position="31"/>
        <end position="113"/>
    </location>
</feature>
<evidence type="ECO:0000256" key="3">
    <source>
        <dbReference type="ARBA" id="ARBA00022630"/>
    </source>
</evidence>
<evidence type="ECO:0000256" key="2">
    <source>
        <dbReference type="ARBA" id="ARBA00009347"/>
    </source>
</evidence>
<dbReference type="SUPFAM" id="SSF47203">
    <property type="entry name" value="Acyl-CoA dehydrogenase C-terminal domain-like"/>
    <property type="match status" value="1"/>
</dbReference>
<keyword evidence="5" id="KW-0560">Oxidoreductase</keyword>
<evidence type="ECO:0000259" key="6">
    <source>
        <dbReference type="Pfam" id="PF00441"/>
    </source>
</evidence>
<dbReference type="OrthoDB" id="434771at2759"/>
<sequence>MYMGHRCSDTRGIVFEDVRVPKENVLVGEGPGFKIAMGAFDKTRPSVAAGAVGLGQRALDATTKYALERKSFGKLLAEHKAVSFLLAEMALKVELARLSNQRAAWEVDRGGGTFTMSPLQRSLQAT</sequence>
<dbReference type="Proteomes" id="UP000288216">
    <property type="component" value="Unassembled WGS sequence"/>
</dbReference>
<comment type="cofactor">
    <cofactor evidence="1">
        <name>FAD</name>
        <dbReference type="ChEBI" id="CHEBI:57692"/>
    </cofactor>
</comment>
<gene>
    <name evidence="7" type="ORF">scyTo_0011828</name>
</gene>
<dbReference type="STRING" id="75743.A0A401NVY9"/>
<dbReference type="AlphaFoldDB" id="A0A401NVY9"/>
<dbReference type="EMBL" id="BFAA01005523">
    <property type="protein sequence ID" value="GCB65043.1"/>
    <property type="molecule type" value="Genomic_DNA"/>
</dbReference>
<evidence type="ECO:0000256" key="5">
    <source>
        <dbReference type="ARBA" id="ARBA00023002"/>
    </source>
</evidence>
<proteinExistence type="inferred from homology"/>
<keyword evidence="4" id="KW-0274">FAD</keyword>